<keyword evidence="3" id="KW-1185">Reference proteome</keyword>
<proteinExistence type="predicted"/>
<gene>
    <name evidence="2" type="ORF">GWI33_012531</name>
</gene>
<comment type="caution">
    <text evidence="2">The sequence shown here is derived from an EMBL/GenBank/DDBJ whole genome shotgun (WGS) entry which is preliminary data.</text>
</comment>
<protein>
    <submittedName>
        <fullName evidence="2">Uncharacterized protein</fullName>
    </submittedName>
</protein>
<evidence type="ECO:0000256" key="1">
    <source>
        <dbReference type="SAM" id="MobiDB-lite"/>
    </source>
</evidence>
<evidence type="ECO:0000313" key="3">
    <source>
        <dbReference type="Proteomes" id="UP000625711"/>
    </source>
</evidence>
<evidence type="ECO:0000313" key="2">
    <source>
        <dbReference type="EMBL" id="KAF7274800.1"/>
    </source>
</evidence>
<dbReference type="EMBL" id="JAACXV010012073">
    <property type="protein sequence ID" value="KAF7274800.1"/>
    <property type="molecule type" value="Genomic_DNA"/>
</dbReference>
<reference evidence="2" key="1">
    <citation type="submission" date="2020-08" db="EMBL/GenBank/DDBJ databases">
        <title>Genome sequencing and assembly of the red palm weevil Rhynchophorus ferrugineus.</title>
        <authorList>
            <person name="Dias G.B."/>
            <person name="Bergman C.M."/>
            <person name="Manee M."/>
        </authorList>
    </citation>
    <scope>NUCLEOTIDE SEQUENCE</scope>
    <source>
        <strain evidence="2">AA-2017</strain>
        <tissue evidence="2">Whole larva</tissue>
    </source>
</reference>
<organism evidence="2 3">
    <name type="scientific">Rhynchophorus ferrugineus</name>
    <name type="common">Red palm weevil</name>
    <name type="synonym">Curculio ferrugineus</name>
    <dbReference type="NCBI Taxonomy" id="354439"/>
    <lineage>
        <taxon>Eukaryota</taxon>
        <taxon>Metazoa</taxon>
        <taxon>Ecdysozoa</taxon>
        <taxon>Arthropoda</taxon>
        <taxon>Hexapoda</taxon>
        <taxon>Insecta</taxon>
        <taxon>Pterygota</taxon>
        <taxon>Neoptera</taxon>
        <taxon>Endopterygota</taxon>
        <taxon>Coleoptera</taxon>
        <taxon>Polyphaga</taxon>
        <taxon>Cucujiformia</taxon>
        <taxon>Curculionidae</taxon>
        <taxon>Dryophthorinae</taxon>
        <taxon>Rhynchophorus</taxon>
    </lineage>
</organism>
<sequence>MTNGIMTIFMAAIFGMKKGKRATPTAKTTHNKYKSSAFAEEKVADSKSLKEEYCRTRIIPIYHELSGQQSTIQTETTISPIVLHRSSNNSPRSSPSEFNIHPVPDGQDLDRVPPRSGAVGAARPLSLHEKLSKARHFA</sequence>
<dbReference type="AlphaFoldDB" id="A0A834MCD4"/>
<dbReference type="Proteomes" id="UP000625711">
    <property type="component" value="Unassembled WGS sequence"/>
</dbReference>
<feature type="region of interest" description="Disordered" evidence="1">
    <location>
        <begin position="84"/>
        <end position="123"/>
    </location>
</feature>
<feature type="compositionally biased region" description="Low complexity" evidence="1">
    <location>
        <begin position="84"/>
        <end position="96"/>
    </location>
</feature>
<name>A0A834MCD4_RHYFE</name>
<accession>A0A834MCD4</accession>